<proteinExistence type="predicted"/>
<feature type="region of interest" description="Disordered" evidence="1">
    <location>
        <begin position="232"/>
        <end position="251"/>
    </location>
</feature>
<sequence length="684" mass="78584">MDILELEVGNIISTNYPDDESEIVTRAVGCKFNQDYSLPYKDREQVDFSIPYTSALRSKPVTLELYFHIGSGYVVYTCKPADNFNQKIYESNLGSFFSSFRNLVTPRRPRGMNAFRFGYLREGNDCFIIVEGWRVVQIPNANTIFGVSLRLSLDIGDVIFSKSDKLSANQIALDSCLECTRPDGLLKGARPKSVNIFSETTQENVKVTPIGDIPLSVFNSVTNLNLKILRSGDDPTSNKDETQIDKDRTTMSNEEDKRKIFRIYYSNFLDNGFKNSLNYTILWPQISCNGVDVNHQFWIGDREDMFEGGVHYIHTTSTNTMFFVHRKGDVSEYFKINEEQSARVLKTIPTELTFSVVKNPGSKYAVYVNGEKFLTTFLPNVGTKVQIGWEIKLYKDKVKNFEKSNLKTFEIVPRETQVKSDNELVALRKYEFGTTDFNASGWVLEKKLGLRLKTIKHVNELFTDDKPPEKEEQVDKTDKQDKKTPEEKIDDTVVVDKTEDAKENLEEFALKAVVYQPLSRLEDEKIFNNMIKYYESKGLTQRQAELLIYQMGVSFCTSVNSCANSNLHLIVSKPDGSLLKVSKSDHVMRMQMLCKKYCNVERTLLRNRSDKIFRLLKAKVLVLPLKHARVRGIKPEMAHMACDFMDYTTIPLSDEEVLALNSIQRFVLMRNKHRRSIVNVNQLF</sequence>
<feature type="region of interest" description="Disordered" evidence="1">
    <location>
        <begin position="463"/>
        <end position="488"/>
    </location>
</feature>
<evidence type="ECO:0000313" key="2">
    <source>
        <dbReference type="EMBL" id="ANO39905.1"/>
    </source>
</evidence>
<name>A0A193KWP7_9CLOS</name>
<dbReference type="EMBL" id="KT069221">
    <property type="protein sequence ID" value="ANO39905.1"/>
    <property type="molecule type" value="Genomic_RNA"/>
</dbReference>
<evidence type="ECO:0000256" key="1">
    <source>
        <dbReference type="SAM" id="MobiDB-lite"/>
    </source>
</evidence>
<protein>
    <submittedName>
        <fullName evidence="2">MCP</fullName>
    </submittedName>
</protein>
<reference evidence="2" key="1">
    <citation type="submission" date="2015-06" db="EMBL/GenBank/DDBJ databases">
        <title>The detection of sweetpotato viruses in South Africa using next generation sequencing.</title>
        <authorList>
            <person name="Nhlapo T.F."/>
            <person name="Rees J.G."/>
            <person name="Mulabisana J."/>
            <person name="Rey C.M.E."/>
            <person name="Odeny D.A."/>
            <person name="Esterhuizen L."/>
        </authorList>
    </citation>
    <scope>NUCLEOTIDE SEQUENCE</scope>
    <source>
        <strain evidence="2">WCKT10</strain>
    </source>
</reference>
<accession>A0A193KWP7</accession>
<organism evidence="2">
    <name type="scientific">Sweet potato chlorotic stunt virus</name>
    <dbReference type="NCBI Taxonomy" id="81931"/>
    <lineage>
        <taxon>Viruses</taxon>
        <taxon>Riboviria</taxon>
        <taxon>Orthornavirae</taxon>
        <taxon>Kitrinoviricota</taxon>
        <taxon>Alsuviricetes</taxon>
        <taxon>Martellivirales</taxon>
        <taxon>Closteroviridae</taxon>
        <taxon>Crinivirus</taxon>
        <taxon>Crinivirus ipomeae</taxon>
    </lineage>
</organism>